<evidence type="ECO:0000256" key="1">
    <source>
        <dbReference type="ARBA" id="ARBA00001933"/>
    </source>
</evidence>
<feature type="modified residue" description="N6-(pyridoxal phosphate)lysine" evidence="4">
    <location>
        <position position="534"/>
    </location>
</feature>
<dbReference type="InterPro" id="IPR009006">
    <property type="entry name" value="Ala_racemase/Decarboxylase_C"/>
</dbReference>
<dbReference type="GO" id="GO:0009089">
    <property type="term" value="P:lysine biosynthetic process via diaminopimelate"/>
    <property type="evidence" value="ECO:0007669"/>
    <property type="project" value="TreeGrafter"/>
</dbReference>
<sequence length="909" mass="98909">MKLAIIGGGPRALFAVEELVSATEKLNGQARIDVTVFEPETPGAGWVYRQDQPACWRLNAPAAMVRTSLGSAQEFLGSAEPFPPRREVGRFLAASWDALVAELPEHLSVQVESTRVAELARSGDQWVINGQCFEEVLLATGHQHAWAGQLDANHPYFDGLDAVAPGAEISVRGAALTFIDVCLALSEGRGGRFEGEGLLRYVAGGEEPARIQPVSRSGRFMEVKPNPGAALAGVVLDNAEEFEARIAWAQDVEDLRRVLIDAARSLLHTAEEQTLRAVLDGTDFSGDATAELRTSCEVALGLREPGAPWALGHAWRTLYQALIRRVSYGAPIPGFADLARTMERVAFGPPPVTATRLLALIDAGIVAAPIPEEAKGADVDAVIAPAGVLPGSLAAHCIEHGWLGRLKDGRLDLGRAGQSMEQPTLAVIGRDAEGMVLGHDTLNRELHPELRNWANAVVARAFDRKMTATVPLEARLEPWMLQLAADPQRCAEIVDTFGSPTNVVQPGVLDRNAQGLIRAGQQRGVEVRVFFARKANKALGFVDAARDHGHGIDVASERELQQVLDRGVPGERIILSAAIKPDRLLRLAIANSVCISADSRAEARRIEHLAQGQPVRIAPRIAPDPSVLPATRFGELASQWVEEIERGFAPNVHFAGVHVHLHGYAERDRRKALAFAFQVIDAAPGQPEFIDIGGGIPMSYLERPEQWRVFHERLRTPDFTWKGDPLANVYPFFQRPVRGEWLAQLFDAPVPGFGRTSDEFRARNLRLHAEPGRSLLDGGGMILARVAFVKQRSDGLPLVGLEMNRTQCRTTSDDILLDPLLVPAAEGPREHEGIEAFLVGAYCIEDEVIIRRAMRFPKGVVPGDVIAIPNTAGYFMHILESASHQIPLAKNVVFEPRTAAVHLDAIDED</sequence>
<dbReference type="PRINTS" id="PR01179">
    <property type="entry name" value="ODADCRBXLASE"/>
</dbReference>
<name>A0A3G6J1F7_9CORY</name>
<evidence type="ECO:0000259" key="5">
    <source>
        <dbReference type="Pfam" id="PF02784"/>
    </source>
</evidence>
<protein>
    <submittedName>
        <fullName evidence="7">Diaminopimelate decarboxylase</fullName>
        <ecNumber evidence="7">4.1.1.20</ecNumber>
    </submittedName>
</protein>
<reference evidence="7 8" key="1">
    <citation type="submission" date="2018-11" db="EMBL/GenBank/DDBJ databases">
        <authorList>
            <person name="Kleinhagauer T."/>
            <person name="Glaeser S.P."/>
            <person name="Spergser J."/>
            <person name="Ruckert C."/>
            <person name="Kaempfer P."/>
            <person name="Busse H.-J."/>
        </authorList>
    </citation>
    <scope>NUCLEOTIDE SEQUENCE [LARGE SCALE GENOMIC DNA]</scope>
    <source>
        <strain evidence="7 8">W8</strain>
    </source>
</reference>
<evidence type="ECO:0000313" key="8">
    <source>
        <dbReference type="Proteomes" id="UP000271587"/>
    </source>
</evidence>
<dbReference type="Pfam" id="PF02784">
    <property type="entry name" value="Orn_Arg_deC_N"/>
    <property type="match status" value="1"/>
</dbReference>
<comment type="cofactor">
    <cofactor evidence="1 4">
        <name>pyridoxal 5'-phosphate</name>
        <dbReference type="ChEBI" id="CHEBI:597326"/>
    </cofactor>
</comment>
<dbReference type="InterPro" id="IPR029066">
    <property type="entry name" value="PLP-binding_barrel"/>
</dbReference>
<evidence type="ECO:0000256" key="3">
    <source>
        <dbReference type="ARBA" id="ARBA00022898"/>
    </source>
</evidence>
<dbReference type="InterPro" id="IPR000183">
    <property type="entry name" value="Orn/DAP/Arg_de-COase"/>
</dbReference>
<evidence type="ECO:0000256" key="4">
    <source>
        <dbReference type="PIRSR" id="PIRSR600183-50"/>
    </source>
</evidence>
<keyword evidence="3 4" id="KW-0663">Pyridoxal phosphate</keyword>
<dbReference type="SUPFAM" id="SSF51905">
    <property type="entry name" value="FAD/NAD(P)-binding domain"/>
    <property type="match status" value="1"/>
</dbReference>
<dbReference type="InterPro" id="IPR038732">
    <property type="entry name" value="HpyO/CreE_NAD-binding"/>
</dbReference>
<dbReference type="AlphaFoldDB" id="A0A3G6J1F7"/>
<proteinExistence type="predicted"/>
<keyword evidence="2" id="KW-0210">Decarboxylase</keyword>
<dbReference type="Pfam" id="PF13454">
    <property type="entry name" value="NAD_binding_9"/>
    <property type="match status" value="1"/>
</dbReference>
<accession>A0A3G6J1F7</accession>
<gene>
    <name evidence="7" type="primary">lysA2</name>
    <name evidence="7" type="ORF">CGERO_07810</name>
</gene>
<organism evidence="7 8">
    <name type="scientific">Corynebacterium gerontici</name>
    <dbReference type="NCBI Taxonomy" id="2079234"/>
    <lineage>
        <taxon>Bacteria</taxon>
        <taxon>Bacillati</taxon>
        <taxon>Actinomycetota</taxon>
        <taxon>Actinomycetes</taxon>
        <taxon>Mycobacteriales</taxon>
        <taxon>Corynebacteriaceae</taxon>
        <taxon>Corynebacterium</taxon>
    </lineage>
</organism>
<dbReference type="KEGG" id="cgk:CGERO_07810"/>
<dbReference type="InterPro" id="IPR022644">
    <property type="entry name" value="De-COase2_N"/>
</dbReference>
<dbReference type="InterPro" id="IPR036188">
    <property type="entry name" value="FAD/NAD-bd_sf"/>
</dbReference>
<dbReference type="RefSeq" id="WP_123934779.1">
    <property type="nucleotide sequence ID" value="NZ_CP033897.1"/>
</dbReference>
<feature type="domain" description="FAD-dependent urate hydroxylase HpyO/Asp monooxygenase CreE-like FAD/NAD(P)-binding" evidence="6">
    <location>
        <begin position="4"/>
        <end position="143"/>
    </location>
</feature>
<keyword evidence="8" id="KW-1185">Reference proteome</keyword>
<dbReference type="Gene3D" id="2.40.37.10">
    <property type="entry name" value="Lyase, Ornithine Decarboxylase, Chain A, domain 1"/>
    <property type="match status" value="1"/>
</dbReference>
<dbReference type="PANTHER" id="PTHR43727:SF2">
    <property type="entry name" value="GROUP IV DECARBOXYLASE"/>
    <property type="match status" value="1"/>
</dbReference>
<dbReference type="OrthoDB" id="3275594at2"/>
<evidence type="ECO:0000313" key="7">
    <source>
        <dbReference type="EMBL" id="AZA11861.1"/>
    </source>
</evidence>
<dbReference type="Proteomes" id="UP000271587">
    <property type="component" value="Chromosome"/>
</dbReference>
<evidence type="ECO:0000256" key="2">
    <source>
        <dbReference type="ARBA" id="ARBA00022793"/>
    </source>
</evidence>
<feature type="domain" description="Orn/DAP/Arg decarboxylase 2 N-terminal" evidence="5">
    <location>
        <begin position="526"/>
        <end position="706"/>
    </location>
</feature>
<dbReference type="EC" id="4.1.1.20" evidence="7"/>
<dbReference type="PROSITE" id="PS00878">
    <property type="entry name" value="ODR_DC_2_1"/>
    <property type="match status" value="1"/>
</dbReference>
<dbReference type="EMBL" id="CP033897">
    <property type="protein sequence ID" value="AZA11861.1"/>
    <property type="molecule type" value="Genomic_DNA"/>
</dbReference>
<evidence type="ECO:0000259" key="6">
    <source>
        <dbReference type="Pfam" id="PF13454"/>
    </source>
</evidence>
<dbReference type="PANTHER" id="PTHR43727">
    <property type="entry name" value="DIAMINOPIMELATE DECARBOXYLASE"/>
    <property type="match status" value="1"/>
</dbReference>
<dbReference type="SUPFAM" id="SSF51419">
    <property type="entry name" value="PLP-binding barrel"/>
    <property type="match status" value="1"/>
</dbReference>
<dbReference type="InterPro" id="IPR022653">
    <property type="entry name" value="De-COase2_pyr-phos_BS"/>
</dbReference>
<dbReference type="Gene3D" id="3.20.20.10">
    <property type="entry name" value="Alanine racemase"/>
    <property type="match status" value="1"/>
</dbReference>
<dbReference type="GO" id="GO:0008836">
    <property type="term" value="F:diaminopimelate decarboxylase activity"/>
    <property type="evidence" value="ECO:0007669"/>
    <property type="project" value="UniProtKB-EC"/>
</dbReference>
<keyword evidence="7" id="KW-0456">Lyase</keyword>
<dbReference type="SUPFAM" id="SSF50621">
    <property type="entry name" value="Alanine racemase C-terminal domain-like"/>
    <property type="match status" value="1"/>
</dbReference>
<feature type="active site" description="Proton donor" evidence="4">
    <location>
        <position position="843"/>
    </location>
</feature>